<dbReference type="Proteomes" id="UP001281003">
    <property type="component" value="Unassembled WGS sequence"/>
</dbReference>
<evidence type="ECO:0000256" key="2">
    <source>
        <dbReference type="ARBA" id="ARBA00004613"/>
    </source>
</evidence>
<comment type="similarity">
    <text evidence="3">Belongs to the glycosyl hydrolase 5 (cellulase A) family.</text>
</comment>
<accession>A0AAE0PBF6</accession>
<keyword evidence="7 13" id="KW-0378">Hydrolase</keyword>
<evidence type="ECO:0000256" key="5">
    <source>
        <dbReference type="ARBA" id="ARBA00022525"/>
    </source>
</evidence>
<dbReference type="PANTHER" id="PTHR31451:SF21">
    <property type="entry name" value="MANNAN ENDO-1,4-BETA-MANNOSIDASE C"/>
    <property type="match status" value="1"/>
</dbReference>
<reference evidence="13" key="2">
    <citation type="submission" date="2023-07" db="EMBL/GenBank/DDBJ databases">
        <authorList>
            <consortium name="Lawrence Berkeley National Laboratory"/>
            <person name="Haridas S."/>
            <person name="Hensen N."/>
            <person name="Bonometti L."/>
            <person name="Westerberg I."/>
            <person name="Brannstrom I.O."/>
            <person name="Guillou S."/>
            <person name="Cros-Aarteil S."/>
            <person name="Calhoun S."/>
            <person name="Kuo A."/>
            <person name="Mondo S."/>
            <person name="Pangilinan J."/>
            <person name="Riley R."/>
            <person name="LaButti K."/>
            <person name="Andreopoulos B."/>
            <person name="Lipzen A."/>
            <person name="Chen C."/>
            <person name="Yanf M."/>
            <person name="Daum C."/>
            <person name="Ng V."/>
            <person name="Clum A."/>
            <person name="Steindorff A."/>
            <person name="Ohm R."/>
            <person name="Martin F."/>
            <person name="Silar P."/>
            <person name="Natvig D."/>
            <person name="Lalanne C."/>
            <person name="Gautier V."/>
            <person name="Ament-velasquez S.L."/>
            <person name="Kruys A."/>
            <person name="Hutchinson M.I."/>
            <person name="Powell A.J."/>
            <person name="Barry K."/>
            <person name="Miller A.N."/>
            <person name="Grigoriev I.V."/>
            <person name="Debuchy R."/>
            <person name="Gladieux P."/>
            <person name="Thoren M.H."/>
            <person name="Johannesson H."/>
        </authorList>
    </citation>
    <scope>NUCLEOTIDE SEQUENCE</scope>
    <source>
        <strain evidence="13">FGSC 1904</strain>
    </source>
</reference>
<sequence>MRQSHILSFISLLSATGVSAAPGKGKVPKGFVTTEGDHFKLDGKDFYFAGSNAYYFPFNDKSDVEKGMKAARAAGLTVFRTWGFNDKNRTYIPTGLPQYGGEGAGATETVFQWFEVDGTQTIDVTPFDKVVDSAAKAGIKLIVALTNNWADYGGMDVYTVNLGGKYHDDFYTSPKIKAAFKKYVKAMVTRYKDSPAIMGWELANEPRCGADGTRNLPRSENCTPEVLTRWIDEMSTYVKSLDKNHLVTWGGEGGYNRKESADGFYNGWDGGDFDKELRLRNVDFGTLHLYPDWWSKSVEWSNQWIRDHAASGRAAKKPVVLEEYGWMTDKGRLEQLGQVKNETRLEVIGGWQKIAIKEKMAGDMYWQFGYGGYSYGRNHDDSFTIYLEDDEAKELVYKHAKEVKKLNEKGRH</sequence>
<dbReference type="AlphaFoldDB" id="A0AAE0PBF6"/>
<evidence type="ECO:0000256" key="4">
    <source>
        <dbReference type="ARBA" id="ARBA00012706"/>
    </source>
</evidence>
<evidence type="ECO:0000313" key="13">
    <source>
        <dbReference type="EMBL" id="KAK3396886.1"/>
    </source>
</evidence>
<evidence type="ECO:0000256" key="9">
    <source>
        <dbReference type="ARBA" id="ARBA00068505"/>
    </source>
</evidence>
<keyword evidence="8" id="KW-0326">Glycosidase</keyword>
<protein>
    <recommendedName>
        <fullName evidence="9">Mannan endo-1,4-beta-mannosidase A</fullName>
        <ecNumber evidence="4">3.2.1.78</ecNumber>
    </recommendedName>
    <alternativeName>
        <fullName evidence="10">Endo-beta-1,4-mannanase A</fullName>
    </alternativeName>
</protein>
<dbReference type="GO" id="GO:0005576">
    <property type="term" value="C:extracellular region"/>
    <property type="evidence" value="ECO:0007669"/>
    <property type="project" value="UniProtKB-SubCell"/>
</dbReference>
<evidence type="ECO:0000256" key="7">
    <source>
        <dbReference type="ARBA" id="ARBA00022801"/>
    </source>
</evidence>
<dbReference type="SUPFAM" id="SSF51445">
    <property type="entry name" value="(Trans)glycosidases"/>
    <property type="match status" value="1"/>
</dbReference>
<evidence type="ECO:0000256" key="6">
    <source>
        <dbReference type="ARBA" id="ARBA00022729"/>
    </source>
</evidence>
<keyword evidence="6 11" id="KW-0732">Signal</keyword>
<feature type="signal peptide" evidence="11">
    <location>
        <begin position="1"/>
        <end position="20"/>
    </location>
</feature>
<dbReference type="PANTHER" id="PTHR31451">
    <property type="match status" value="1"/>
</dbReference>
<evidence type="ECO:0000256" key="1">
    <source>
        <dbReference type="ARBA" id="ARBA00001678"/>
    </source>
</evidence>
<evidence type="ECO:0000256" key="3">
    <source>
        <dbReference type="ARBA" id="ARBA00005641"/>
    </source>
</evidence>
<name>A0AAE0PBF6_SORBR</name>
<comment type="caution">
    <text evidence="13">The sequence shown here is derived from an EMBL/GenBank/DDBJ whole genome shotgun (WGS) entry which is preliminary data.</text>
</comment>
<evidence type="ECO:0000313" key="14">
    <source>
        <dbReference type="Proteomes" id="UP001281003"/>
    </source>
</evidence>
<comment type="subcellular location">
    <subcellularLocation>
        <location evidence="2">Secreted</location>
    </subcellularLocation>
</comment>
<evidence type="ECO:0000256" key="8">
    <source>
        <dbReference type="ARBA" id="ARBA00023295"/>
    </source>
</evidence>
<evidence type="ECO:0000259" key="12">
    <source>
        <dbReference type="Pfam" id="PF26410"/>
    </source>
</evidence>
<gene>
    <name evidence="13" type="ORF">B0T20DRAFT_244793</name>
</gene>
<keyword evidence="14" id="KW-1185">Reference proteome</keyword>
<evidence type="ECO:0000256" key="11">
    <source>
        <dbReference type="SAM" id="SignalP"/>
    </source>
</evidence>
<dbReference type="Pfam" id="PF26410">
    <property type="entry name" value="GH5_mannosidase"/>
    <property type="match status" value="1"/>
</dbReference>
<evidence type="ECO:0000256" key="10">
    <source>
        <dbReference type="ARBA" id="ARBA00077212"/>
    </source>
</evidence>
<dbReference type="Gene3D" id="3.20.20.80">
    <property type="entry name" value="Glycosidases"/>
    <property type="match status" value="1"/>
</dbReference>
<feature type="domain" description="Glycoside hydrolase family 5" evidence="12">
    <location>
        <begin position="30"/>
        <end position="369"/>
    </location>
</feature>
<dbReference type="InterPro" id="IPR017853">
    <property type="entry name" value="GH"/>
</dbReference>
<dbReference type="FunFam" id="3.20.20.80:FF:000076">
    <property type="entry name" value="Mannan endo-1,4-beta-mannosidase A"/>
    <property type="match status" value="1"/>
</dbReference>
<dbReference type="InterPro" id="IPR001547">
    <property type="entry name" value="Glyco_hydro_5"/>
</dbReference>
<dbReference type="EMBL" id="JAUTDP010000008">
    <property type="protein sequence ID" value="KAK3396886.1"/>
    <property type="molecule type" value="Genomic_DNA"/>
</dbReference>
<feature type="chain" id="PRO_5042055996" description="Mannan endo-1,4-beta-mannosidase A" evidence="11">
    <location>
        <begin position="21"/>
        <end position="412"/>
    </location>
</feature>
<dbReference type="GO" id="GO:0016985">
    <property type="term" value="F:mannan endo-1,4-beta-mannosidase activity"/>
    <property type="evidence" value="ECO:0007669"/>
    <property type="project" value="UniProtKB-EC"/>
</dbReference>
<reference evidence="13" key="1">
    <citation type="journal article" date="2023" name="Mol. Phylogenet. Evol.">
        <title>Genome-scale phylogeny and comparative genomics of the fungal order Sordariales.</title>
        <authorList>
            <person name="Hensen N."/>
            <person name="Bonometti L."/>
            <person name="Westerberg I."/>
            <person name="Brannstrom I.O."/>
            <person name="Guillou S."/>
            <person name="Cros-Aarteil S."/>
            <person name="Calhoun S."/>
            <person name="Haridas S."/>
            <person name="Kuo A."/>
            <person name="Mondo S."/>
            <person name="Pangilinan J."/>
            <person name="Riley R."/>
            <person name="LaButti K."/>
            <person name="Andreopoulos B."/>
            <person name="Lipzen A."/>
            <person name="Chen C."/>
            <person name="Yan M."/>
            <person name="Daum C."/>
            <person name="Ng V."/>
            <person name="Clum A."/>
            <person name="Steindorff A."/>
            <person name="Ohm R.A."/>
            <person name="Martin F."/>
            <person name="Silar P."/>
            <person name="Natvig D.O."/>
            <person name="Lalanne C."/>
            <person name="Gautier V."/>
            <person name="Ament-Velasquez S.L."/>
            <person name="Kruys A."/>
            <person name="Hutchinson M.I."/>
            <person name="Powell A.J."/>
            <person name="Barry K."/>
            <person name="Miller A.N."/>
            <person name="Grigoriev I.V."/>
            <person name="Debuchy R."/>
            <person name="Gladieux P."/>
            <person name="Hiltunen Thoren M."/>
            <person name="Johannesson H."/>
        </authorList>
    </citation>
    <scope>NUCLEOTIDE SEQUENCE</scope>
    <source>
        <strain evidence="13">FGSC 1904</strain>
    </source>
</reference>
<proteinExistence type="inferred from homology"/>
<dbReference type="EC" id="3.2.1.78" evidence="4"/>
<keyword evidence="5" id="KW-0964">Secreted</keyword>
<dbReference type="GO" id="GO:0046355">
    <property type="term" value="P:mannan catabolic process"/>
    <property type="evidence" value="ECO:0007669"/>
    <property type="project" value="UniProtKB-ARBA"/>
</dbReference>
<dbReference type="InterPro" id="IPR045053">
    <property type="entry name" value="MAN-like"/>
</dbReference>
<comment type="catalytic activity">
    <reaction evidence="1">
        <text>Random hydrolysis of (1-&gt;4)-beta-D-mannosidic linkages in mannans, galactomannans and glucomannans.</text>
        <dbReference type="EC" id="3.2.1.78"/>
    </reaction>
</comment>
<organism evidence="13 14">
    <name type="scientific">Sordaria brevicollis</name>
    <dbReference type="NCBI Taxonomy" id="83679"/>
    <lineage>
        <taxon>Eukaryota</taxon>
        <taxon>Fungi</taxon>
        <taxon>Dikarya</taxon>
        <taxon>Ascomycota</taxon>
        <taxon>Pezizomycotina</taxon>
        <taxon>Sordariomycetes</taxon>
        <taxon>Sordariomycetidae</taxon>
        <taxon>Sordariales</taxon>
        <taxon>Sordariaceae</taxon>
        <taxon>Sordaria</taxon>
    </lineage>
</organism>